<evidence type="ECO:0000256" key="4">
    <source>
        <dbReference type="ARBA" id="ARBA00022832"/>
    </source>
</evidence>
<evidence type="ECO:0000256" key="5">
    <source>
        <dbReference type="ARBA" id="ARBA00022842"/>
    </source>
</evidence>
<keyword evidence="7 8" id="KW-0275">Fatty acid biosynthesis</keyword>
<dbReference type="HAMAP" id="MF_00101">
    <property type="entry name" value="AcpS"/>
    <property type="match status" value="1"/>
</dbReference>
<keyword evidence="11" id="KW-1185">Reference proteome</keyword>
<dbReference type="InterPro" id="IPR004568">
    <property type="entry name" value="Ppantetheine-prot_Trfase_dom"/>
</dbReference>
<keyword evidence="2 8" id="KW-0808">Transferase</keyword>
<keyword evidence="3 8" id="KW-0479">Metal-binding</keyword>
<sequence>MKIYSGIDIVENKRIEAVFNKYKDKFLKKIYTEREINYCKNKTTFIECLSARFACKEAVIKAFFSAFGKRLSFLDIEIIGEKNRPATVILHQPINTEKTFNINISISHEKNYSVAIAIIYMQ</sequence>
<evidence type="ECO:0000256" key="6">
    <source>
        <dbReference type="ARBA" id="ARBA00023098"/>
    </source>
</evidence>
<evidence type="ECO:0000313" key="10">
    <source>
        <dbReference type="EMBL" id="SMP20883.1"/>
    </source>
</evidence>
<protein>
    <recommendedName>
        <fullName evidence="8">Holo-[acyl-carrier-protein] synthase</fullName>
        <shortName evidence="8">Holo-ACP synthase</shortName>
        <ecNumber evidence="8">2.7.8.7</ecNumber>
    </recommendedName>
    <alternativeName>
        <fullName evidence="8">4'-phosphopantetheinyl transferase AcpS</fullName>
    </alternativeName>
</protein>
<keyword evidence="8" id="KW-0963">Cytoplasm</keyword>
<comment type="function">
    <text evidence="8">Transfers the 4'-phosphopantetheine moiety from coenzyme A to a Ser of acyl-carrier-protein.</text>
</comment>
<dbReference type="GO" id="GO:0008897">
    <property type="term" value="F:holo-[acyl-carrier-protein] synthase activity"/>
    <property type="evidence" value="ECO:0007669"/>
    <property type="project" value="UniProtKB-UniRule"/>
</dbReference>
<name>A0AA46AFR3_9AQUI</name>
<evidence type="ECO:0000256" key="3">
    <source>
        <dbReference type="ARBA" id="ARBA00022723"/>
    </source>
</evidence>
<dbReference type="GO" id="GO:0005737">
    <property type="term" value="C:cytoplasm"/>
    <property type="evidence" value="ECO:0007669"/>
    <property type="project" value="UniProtKB-SubCell"/>
</dbReference>
<dbReference type="AlphaFoldDB" id="A0AA46AFR3"/>
<dbReference type="EC" id="2.7.8.7" evidence="8"/>
<evidence type="ECO:0000256" key="1">
    <source>
        <dbReference type="ARBA" id="ARBA00022516"/>
    </source>
</evidence>
<accession>A0AA46AFR3</accession>
<dbReference type="Proteomes" id="UP001157947">
    <property type="component" value="Unassembled WGS sequence"/>
</dbReference>
<keyword evidence="6 8" id="KW-0443">Lipid metabolism</keyword>
<keyword evidence="4 8" id="KW-0276">Fatty acid metabolism</keyword>
<feature type="binding site" evidence="8">
    <location>
        <position position="57"/>
    </location>
    <ligand>
        <name>Mg(2+)</name>
        <dbReference type="ChEBI" id="CHEBI:18420"/>
    </ligand>
</feature>
<dbReference type="EMBL" id="FXTX01000021">
    <property type="protein sequence ID" value="SMP20883.1"/>
    <property type="molecule type" value="Genomic_DNA"/>
</dbReference>
<dbReference type="NCBIfam" id="TIGR00516">
    <property type="entry name" value="acpS"/>
    <property type="match status" value="1"/>
</dbReference>
<gene>
    <name evidence="8" type="primary">acpS</name>
    <name evidence="10" type="ORF">SAMN06264868_12127</name>
</gene>
<evidence type="ECO:0000256" key="7">
    <source>
        <dbReference type="ARBA" id="ARBA00023160"/>
    </source>
</evidence>
<dbReference type="Gene3D" id="3.90.470.20">
    <property type="entry name" value="4'-phosphopantetheinyl transferase domain"/>
    <property type="match status" value="1"/>
</dbReference>
<comment type="catalytic activity">
    <reaction evidence="8">
        <text>apo-[ACP] + CoA = holo-[ACP] + adenosine 3',5'-bisphosphate + H(+)</text>
        <dbReference type="Rhea" id="RHEA:12068"/>
        <dbReference type="Rhea" id="RHEA-COMP:9685"/>
        <dbReference type="Rhea" id="RHEA-COMP:9690"/>
        <dbReference type="ChEBI" id="CHEBI:15378"/>
        <dbReference type="ChEBI" id="CHEBI:29999"/>
        <dbReference type="ChEBI" id="CHEBI:57287"/>
        <dbReference type="ChEBI" id="CHEBI:58343"/>
        <dbReference type="ChEBI" id="CHEBI:64479"/>
        <dbReference type="EC" id="2.7.8.7"/>
    </reaction>
</comment>
<comment type="similarity">
    <text evidence="8">Belongs to the P-Pant transferase superfamily. AcpS family.</text>
</comment>
<dbReference type="InterPro" id="IPR008278">
    <property type="entry name" value="4-PPantetheinyl_Trfase_dom"/>
</dbReference>
<evidence type="ECO:0000256" key="8">
    <source>
        <dbReference type="HAMAP-Rule" id="MF_00101"/>
    </source>
</evidence>
<comment type="caution">
    <text evidence="10">The sequence shown here is derived from an EMBL/GenBank/DDBJ whole genome shotgun (WGS) entry which is preliminary data.</text>
</comment>
<dbReference type="InterPro" id="IPR002582">
    <property type="entry name" value="ACPS"/>
</dbReference>
<feature type="binding site" evidence="8">
    <location>
        <position position="8"/>
    </location>
    <ligand>
        <name>Mg(2+)</name>
        <dbReference type="ChEBI" id="CHEBI:18420"/>
    </ligand>
</feature>
<comment type="cofactor">
    <cofactor evidence="8">
        <name>Mg(2+)</name>
        <dbReference type="ChEBI" id="CHEBI:18420"/>
    </cofactor>
</comment>
<feature type="domain" description="4'-phosphopantetheinyl transferase" evidence="9">
    <location>
        <begin position="6"/>
        <end position="117"/>
    </location>
</feature>
<evidence type="ECO:0000313" key="11">
    <source>
        <dbReference type="Proteomes" id="UP001157947"/>
    </source>
</evidence>
<dbReference type="Pfam" id="PF01648">
    <property type="entry name" value="ACPS"/>
    <property type="match status" value="1"/>
</dbReference>
<dbReference type="RefSeq" id="WP_265134360.1">
    <property type="nucleotide sequence ID" value="NZ_FXTX01000021.1"/>
</dbReference>
<dbReference type="InterPro" id="IPR037143">
    <property type="entry name" value="4-PPantetheinyl_Trfase_dom_sf"/>
</dbReference>
<keyword evidence="1 8" id="KW-0444">Lipid biosynthesis</keyword>
<dbReference type="GO" id="GO:0000287">
    <property type="term" value="F:magnesium ion binding"/>
    <property type="evidence" value="ECO:0007669"/>
    <property type="project" value="UniProtKB-UniRule"/>
</dbReference>
<proteinExistence type="inferred from homology"/>
<evidence type="ECO:0000259" key="9">
    <source>
        <dbReference type="Pfam" id="PF01648"/>
    </source>
</evidence>
<reference evidence="10" key="1">
    <citation type="submission" date="2017-05" db="EMBL/GenBank/DDBJ databases">
        <authorList>
            <person name="Varghese N."/>
            <person name="Submissions S."/>
        </authorList>
    </citation>
    <scope>NUCLEOTIDE SEQUENCE</scope>
    <source>
        <strain evidence="10">DSM 18763</strain>
    </source>
</reference>
<organism evidence="10 11">
    <name type="scientific">Venenivibrio stagnispumantis</name>
    <dbReference type="NCBI Taxonomy" id="407998"/>
    <lineage>
        <taxon>Bacteria</taxon>
        <taxon>Pseudomonadati</taxon>
        <taxon>Aquificota</taxon>
        <taxon>Aquificia</taxon>
        <taxon>Aquificales</taxon>
        <taxon>Hydrogenothermaceae</taxon>
        <taxon>Venenivibrio</taxon>
    </lineage>
</organism>
<dbReference type="GO" id="GO:0006633">
    <property type="term" value="P:fatty acid biosynthetic process"/>
    <property type="evidence" value="ECO:0007669"/>
    <property type="project" value="UniProtKB-UniRule"/>
</dbReference>
<dbReference type="SUPFAM" id="SSF56214">
    <property type="entry name" value="4'-phosphopantetheinyl transferase"/>
    <property type="match status" value="1"/>
</dbReference>
<comment type="subcellular location">
    <subcellularLocation>
        <location evidence="8">Cytoplasm</location>
    </subcellularLocation>
</comment>
<evidence type="ECO:0000256" key="2">
    <source>
        <dbReference type="ARBA" id="ARBA00022679"/>
    </source>
</evidence>
<keyword evidence="5 8" id="KW-0460">Magnesium</keyword>
<dbReference type="NCBIfam" id="TIGR00556">
    <property type="entry name" value="pantethn_trn"/>
    <property type="match status" value="1"/>
</dbReference>